<dbReference type="GO" id="GO:0004632">
    <property type="term" value="F:phosphopantothenate--cysteine ligase activity"/>
    <property type="evidence" value="ECO:0007669"/>
    <property type="project" value="UniProtKB-UniRule"/>
</dbReference>
<evidence type="ECO:0000313" key="9">
    <source>
        <dbReference type="Proteomes" id="UP000186879"/>
    </source>
</evidence>
<reference evidence="8 10" key="2">
    <citation type="submission" date="2016-10" db="EMBL/GenBank/DDBJ databases">
        <authorList>
            <person name="de Groot N.N."/>
        </authorList>
    </citation>
    <scope>NUCLEOTIDE SEQUENCE [LARGE SCALE GENOMIC DNA]</scope>
    <source>
        <strain evidence="8 10">Z-7982</strain>
    </source>
</reference>
<comment type="similarity">
    <text evidence="3">In the N-terminal section; belongs to the HFCD (homo-oligomeric flavin containing Cys decarboxylase) superfamily.</text>
</comment>
<dbReference type="Pfam" id="PF04127">
    <property type="entry name" value="DFP"/>
    <property type="match status" value="1"/>
</dbReference>
<keyword evidence="1 3" id="KW-0210">Decarboxylase</keyword>
<dbReference type="InterPro" id="IPR007085">
    <property type="entry name" value="DNA/pantothenate-metab_flavo_C"/>
</dbReference>
<dbReference type="GO" id="GO:0071513">
    <property type="term" value="C:phosphopantothenoylcysteine decarboxylase complex"/>
    <property type="evidence" value="ECO:0007669"/>
    <property type="project" value="TreeGrafter"/>
</dbReference>
<dbReference type="GO" id="GO:0015937">
    <property type="term" value="P:coenzyme A biosynthetic process"/>
    <property type="evidence" value="ECO:0007669"/>
    <property type="project" value="UniProtKB-UniRule"/>
</dbReference>
<dbReference type="UniPathway" id="UPA00241"/>
<dbReference type="NCBIfam" id="TIGR00521">
    <property type="entry name" value="coaBC_dfp"/>
    <property type="match status" value="1"/>
</dbReference>
<dbReference type="SUPFAM" id="SSF52507">
    <property type="entry name" value="Homo-oligomeric flavin-containing Cys decarboxylases, HFCD"/>
    <property type="match status" value="1"/>
</dbReference>
<comment type="similarity">
    <text evidence="3">In the C-terminal section; belongs to the PPC synthetase family.</text>
</comment>
<evidence type="ECO:0000256" key="3">
    <source>
        <dbReference type="HAMAP-Rule" id="MF_02225"/>
    </source>
</evidence>
<dbReference type="STRING" id="2177.BHR79_00845"/>
<dbReference type="InterPro" id="IPR005252">
    <property type="entry name" value="CoaBC"/>
</dbReference>
<keyword evidence="3" id="KW-0288">FMN</keyword>
<feature type="domain" description="DNA/pantothenate metabolism flavoprotein C-terminal" evidence="5">
    <location>
        <begin position="192"/>
        <end position="399"/>
    </location>
</feature>
<dbReference type="EMBL" id="CP017921">
    <property type="protein sequence ID" value="APH38168.1"/>
    <property type="molecule type" value="Genomic_DNA"/>
</dbReference>
<accession>A0A1L3PZX4</accession>
<evidence type="ECO:0000256" key="2">
    <source>
        <dbReference type="ARBA" id="ARBA00023239"/>
    </source>
</evidence>
<keyword evidence="9" id="KW-1185">Reference proteome</keyword>
<reference evidence="7 11" key="3">
    <citation type="submission" date="2018-10" db="EMBL/GenBank/DDBJ databases">
        <title>Cultivation of a novel Methanohalophilus strain from Kebrit Deep of the Red Sea and a genomic comparison of members of the genus Methanohalophilus.</title>
        <authorList>
            <person name="Guan Y."/>
            <person name="Ngugi D.K."/>
            <person name="Stingl U."/>
        </authorList>
    </citation>
    <scope>NUCLEOTIDE SEQUENCE [LARGE SCALE GENOMIC DNA]</scope>
    <source>
        <strain evidence="7 11">DSM 3094</strain>
    </source>
</reference>
<feature type="binding site" evidence="3">
    <location>
        <position position="284"/>
    </location>
    <ligand>
        <name>CTP</name>
        <dbReference type="ChEBI" id="CHEBI:37563"/>
    </ligand>
</feature>
<dbReference type="Pfam" id="PF02441">
    <property type="entry name" value="Flavoprotein"/>
    <property type="match status" value="1"/>
</dbReference>
<evidence type="ECO:0000313" key="6">
    <source>
        <dbReference type="EMBL" id="APH38168.1"/>
    </source>
</evidence>
<sequence length="402" mass="42798">MHSTLWIKGTKSKSLEGKTVVLAVTGSIAAVRVVELARELIRNGANVYAVMSEAATRILHPDALHYATGHEVITDITGGVEHVGMCGIQGMADLLLIAPATANTISKIAMGIDDTPVTTFATTAIGSGMPTIIVPAMHQSMHDHPAVNSNLEKLESYGISLVGPRVEEGIAKISPNDDIVLAVERELMGKKLAGKKIVLTSGATAEIIDPIRILTNRASGKTGQELAKEAFRRGGDVTIIHRNEMNVDGINEVYAESAASMLDRCMEEIDRECDVFISSAAISDYTPESSGSKIKSGAKLVLEMHPTEKILPQVRGKHPGIVIVGFKAETGVGEKELVGSATRMLEEYGLDMVVANDVGAGGMGTSDNSVYILQEGPSPSHYSGSKRYLASIIMDRLEQILL</sequence>
<comment type="cofactor">
    <cofactor evidence="3">
        <name>FMN</name>
        <dbReference type="ChEBI" id="CHEBI:58210"/>
    </cofactor>
    <text evidence="3">Binds 1 FMN per subunit.</text>
</comment>
<dbReference type="EMBL" id="FNMU01000005">
    <property type="protein sequence ID" value="SDW80152.1"/>
    <property type="molecule type" value="Genomic_DNA"/>
</dbReference>
<dbReference type="InterPro" id="IPR036551">
    <property type="entry name" value="Flavin_trans-like"/>
</dbReference>
<comment type="catalytic activity">
    <reaction evidence="3">
        <text>N-[(R)-4-phosphopantothenoyl]-L-cysteine + H(+) = (R)-4'-phosphopantetheine + CO2</text>
        <dbReference type="Rhea" id="RHEA:16793"/>
        <dbReference type="ChEBI" id="CHEBI:15378"/>
        <dbReference type="ChEBI" id="CHEBI:16526"/>
        <dbReference type="ChEBI" id="CHEBI:59458"/>
        <dbReference type="ChEBI" id="CHEBI:61723"/>
        <dbReference type="EC" id="4.1.1.36"/>
    </reaction>
</comment>
<evidence type="ECO:0000256" key="1">
    <source>
        <dbReference type="ARBA" id="ARBA00022793"/>
    </source>
</evidence>
<dbReference type="EC" id="4.1.1.36" evidence="3"/>
<dbReference type="GO" id="GO:0015941">
    <property type="term" value="P:pantothenate catabolic process"/>
    <property type="evidence" value="ECO:0007669"/>
    <property type="project" value="InterPro"/>
</dbReference>
<dbReference type="AlphaFoldDB" id="A0A1L3PZX4"/>
<dbReference type="Gene3D" id="3.40.50.1950">
    <property type="entry name" value="Flavin prenyltransferase-like"/>
    <property type="match status" value="1"/>
</dbReference>
<keyword evidence="3" id="KW-0479">Metal-binding</keyword>
<dbReference type="SUPFAM" id="SSF102645">
    <property type="entry name" value="CoaB-like"/>
    <property type="match status" value="1"/>
</dbReference>
<comment type="caution">
    <text evidence="3">Lacks conserved residue(s) required for the propagation of feature annotation.</text>
</comment>
<gene>
    <name evidence="3 7" type="primary">coaBC</name>
    <name evidence="6" type="ORF">BHR79_00845</name>
    <name evidence="7" type="ORF">EFE40_01950</name>
    <name evidence="8" type="ORF">SAMN04515625_1607</name>
</gene>
<dbReference type="PANTHER" id="PTHR14359:SF6">
    <property type="entry name" value="PHOSPHOPANTOTHENOYLCYSTEINE DECARBOXYLASE"/>
    <property type="match status" value="1"/>
</dbReference>
<comment type="pathway">
    <text evidence="3">Cofactor biosynthesis; coenzyme A biosynthesis.</text>
</comment>
<feature type="region of interest" description="Phosphopantothenoylcysteine decarboxylase" evidence="3">
    <location>
        <begin position="1"/>
        <end position="196"/>
    </location>
</feature>
<dbReference type="GO" id="GO:0004633">
    <property type="term" value="F:phosphopantothenoylcysteine decarboxylase activity"/>
    <property type="evidence" value="ECO:0007669"/>
    <property type="project" value="UniProtKB-UniRule"/>
</dbReference>
<proteinExistence type="inferred from homology"/>
<comment type="function">
    <text evidence="3">Catalyzes two sequential steps in the biosynthesis of coenzyme A. In the first step cysteine is conjugated to 4'-phosphopantothenate to form 4-phosphopantothenoylcysteine. In the second step the latter compound is decarboxylated to form 4'-phosphopantotheine.</text>
</comment>
<dbReference type="GO" id="GO:0046872">
    <property type="term" value="F:metal ion binding"/>
    <property type="evidence" value="ECO:0007669"/>
    <property type="project" value="UniProtKB-KW"/>
</dbReference>
<keyword evidence="3 7" id="KW-0436">Ligase</keyword>
<dbReference type="KEGG" id="mhaz:BHR79_00845"/>
<dbReference type="PANTHER" id="PTHR14359">
    <property type="entry name" value="HOMO-OLIGOMERIC FLAVIN CONTAINING CYS DECARBOXYLASE FAMILY"/>
    <property type="match status" value="1"/>
</dbReference>
<name>A0A1L3PZX4_9EURY</name>
<evidence type="ECO:0000259" key="5">
    <source>
        <dbReference type="Pfam" id="PF04127"/>
    </source>
</evidence>
<keyword evidence="3" id="KW-0511">Multifunctional enzyme</keyword>
<feature type="region of interest" description="Phosphopantothenate--cysteine ligase" evidence="3">
    <location>
        <begin position="197"/>
        <end position="402"/>
    </location>
</feature>
<feature type="binding site" evidence="3">
    <location>
        <position position="293"/>
    </location>
    <ligand>
        <name>CTP</name>
        <dbReference type="ChEBI" id="CHEBI:37563"/>
    </ligand>
</feature>
<dbReference type="EMBL" id="RJJG01000001">
    <property type="protein sequence ID" value="RNI10963.1"/>
    <property type="molecule type" value="Genomic_DNA"/>
</dbReference>
<dbReference type="RefSeq" id="WP_072560378.1">
    <property type="nucleotide sequence ID" value="NZ_CP017921.1"/>
</dbReference>
<comment type="cofactor">
    <cofactor evidence="3">
        <name>Mg(2+)</name>
        <dbReference type="ChEBI" id="CHEBI:18420"/>
    </cofactor>
</comment>
<feature type="binding site" evidence="3">
    <location>
        <position position="326"/>
    </location>
    <ligand>
        <name>CTP</name>
        <dbReference type="ChEBI" id="CHEBI:37563"/>
    </ligand>
</feature>
<organism evidence="6 9">
    <name type="scientific">Methanohalophilus halophilus</name>
    <dbReference type="NCBI Taxonomy" id="2177"/>
    <lineage>
        <taxon>Archaea</taxon>
        <taxon>Methanobacteriati</taxon>
        <taxon>Methanobacteriota</taxon>
        <taxon>Stenosarchaea group</taxon>
        <taxon>Methanomicrobia</taxon>
        <taxon>Methanosarcinales</taxon>
        <taxon>Methanosarcinaceae</taxon>
        <taxon>Methanohalophilus</taxon>
    </lineage>
</organism>
<keyword evidence="2 3" id="KW-0456">Lyase</keyword>
<dbReference type="Proteomes" id="UP000267921">
    <property type="component" value="Unassembled WGS sequence"/>
</dbReference>
<dbReference type="HAMAP" id="MF_02225">
    <property type="entry name" value="CoaBC"/>
    <property type="match status" value="1"/>
</dbReference>
<evidence type="ECO:0000313" key="10">
    <source>
        <dbReference type="Proteomes" id="UP000198669"/>
    </source>
</evidence>
<reference evidence="6 9" key="1">
    <citation type="submission" date="2016-10" db="EMBL/GenBank/DDBJ databases">
        <title>Methanohalophilus halophilus.</title>
        <authorList>
            <person name="L'haridon S."/>
        </authorList>
    </citation>
    <scope>NUCLEOTIDE SEQUENCE [LARGE SCALE GENOMIC DNA]</scope>
    <source>
        <strain evidence="6 9">Z-7982</strain>
    </source>
</reference>
<keyword evidence="3" id="KW-0460">Magnesium</keyword>
<evidence type="ECO:0000313" key="8">
    <source>
        <dbReference type="EMBL" id="SDW80152.1"/>
    </source>
</evidence>
<feature type="domain" description="Flavoprotein" evidence="4">
    <location>
        <begin position="18"/>
        <end position="171"/>
    </location>
</feature>
<evidence type="ECO:0000313" key="11">
    <source>
        <dbReference type="Proteomes" id="UP000267921"/>
    </source>
</evidence>
<keyword evidence="3" id="KW-0285">Flavoprotein</keyword>
<dbReference type="Proteomes" id="UP000198669">
    <property type="component" value="Unassembled WGS sequence"/>
</dbReference>
<comment type="catalytic activity">
    <reaction evidence="3">
        <text>(R)-4'-phosphopantothenate + L-cysteine + CTP = N-[(R)-4-phosphopantothenoyl]-L-cysteine + CMP + diphosphate + H(+)</text>
        <dbReference type="Rhea" id="RHEA:19397"/>
        <dbReference type="ChEBI" id="CHEBI:10986"/>
        <dbReference type="ChEBI" id="CHEBI:15378"/>
        <dbReference type="ChEBI" id="CHEBI:33019"/>
        <dbReference type="ChEBI" id="CHEBI:35235"/>
        <dbReference type="ChEBI" id="CHEBI:37563"/>
        <dbReference type="ChEBI" id="CHEBI:59458"/>
        <dbReference type="ChEBI" id="CHEBI:60377"/>
        <dbReference type="EC" id="6.3.2.5"/>
    </reaction>
</comment>
<dbReference type="EC" id="6.3.2.5" evidence="3"/>
<evidence type="ECO:0000259" key="4">
    <source>
        <dbReference type="Pfam" id="PF02441"/>
    </source>
</evidence>
<dbReference type="Gene3D" id="3.40.50.10300">
    <property type="entry name" value="CoaB-like"/>
    <property type="match status" value="1"/>
</dbReference>
<dbReference type="InterPro" id="IPR003382">
    <property type="entry name" value="Flavoprotein"/>
</dbReference>
<dbReference type="OrthoDB" id="10536at2157"/>
<dbReference type="Proteomes" id="UP000186879">
    <property type="component" value="Chromosome"/>
</dbReference>
<protein>
    <recommendedName>
        <fullName evidence="3">Coenzyme A biosynthesis bifunctional protein CoaBC</fullName>
    </recommendedName>
    <alternativeName>
        <fullName evidence="3">DNA/pantothenate metabolism flavoprotein</fullName>
    </alternativeName>
    <alternativeName>
        <fullName evidence="3">Phosphopantothenoylcysteine synthetase/decarboxylase</fullName>
        <shortName evidence="3">PPCS-PPCDC</shortName>
    </alternativeName>
    <domain>
        <recommendedName>
            <fullName evidence="3">Phosphopantothenoylcysteine decarboxylase</fullName>
            <shortName evidence="3">PPC decarboxylase</shortName>
            <shortName evidence="3">PPC-DC</shortName>
            <ecNumber evidence="3">4.1.1.36</ecNumber>
        </recommendedName>
        <alternativeName>
            <fullName evidence="3">CoaC</fullName>
        </alternativeName>
    </domain>
    <domain>
        <recommendedName>
            <fullName evidence="3">Phosphopantothenate--cysteine ligase</fullName>
            <ecNumber evidence="3">6.3.2.5</ecNumber>
        </recommendedName>
        <alternativeName>
            <fullName evidence="3">CoaB</fullName>
        </alternativeName>
        <alternativeName>
            <fullName evidence="3">Phosphopantothenoylcysteine synthetase</fullName>
            <shortName evidence="3">PPC synthetase</shortName>
            <shortName evidence="3">PPC-S</shortName>
        </alternativeName>
    </domain>
</protein>
<dbReference type="GeneID" id="30582258"/>
<dbReference type="GO" id="GO:0010181">
    <property type="term" value="F:FMN binding"/>
    <property type="evidence" value="ECO:0007669"/>
    <property type="project" value="UniProtKB-UniRule"/>
</dbReference>
<evidence type="ECO:0000313" key="7">
    <source>
        <dbReference type="EMBL" id="RNI10963.1"/>
    </source>
</evidence>
<dbReference type="InterPro" id="IPR035929">
    <property type="entry name" value="CoaB-like_sf"/>
</dbReference>